<dbReference type="AlphaFoldDB" id="A0A1S3GZI3"/>
<dbReference type="STRING" id="7574.A0A1S3GZI3"/>
<reference evidence="3" key="1">
    <citation type="submission" date="2025-08" db="UniProtKB">
        <authorList>
            <consortium name="RefSeq"/>
        </authorList>
    </citation>
    <scope>IDENTIFICATION</scope>
    <source>
        <tissue evidence="3">Gonads</tissue>
    </source>
</reference>
<gene>
    <name evidence="3" type="primary">LOC106150728</name>
</gene>
<dbReference type="Proteomes" id="UP000085678">
    <property type="component" value="Unplaced"/>
</dbReference>
<protein>
    <submittedName>
        <fullName evidence="3">Bardet-Biedl syndrome 12 protein homolog</fullName>
    </submittedName>
</protein>
<dbReference type="InterPro" id="IPR002423">
    <property type="entry name" value="Cpn60/GroEL/TCP-1"/>
</dbReference>
<proteinExistence type="predicted"/>
<dbReference type="KEGG" id="lak:106150728"/>
<evidence type="ECO:0000313" key="3">
    <source>
        <dbReference type="RefSeq" id="XP_013379158.1"/>
    </source>
</evidence>
<accession>A0A1S3GZI3</accession>
<dbReference type="GO" id="GO:0045494">
    <property type="term" value="P:photoreceptor cell maintenance"/>
    <property type="evidence" value="ECO:0007669"/>
    <property type="project" value="TreeGrafter"/>
</dbReference>
<feature type="region of interest" description="Disordered" evidence="1">
    <location>
        <begin position="83"/>
        <end position="117"/>
    </location>
</feature>
<dbReference type="Gene3D" id="3.50.7.10">
    <property type="entry name" value="GroEL"/>
    <property type="match status" value="1"/>
</dbReference>
<name>A0A1S3GZI3_LINAN</name>
<feature type="compositionally biased region" description="Polar residues" evidence="1">
    <location>
        <begin position="83"/>
        <end position="96"/>
    </location>
</feature>
<evidence type="ECO:0000256" key="1">
    <source>
        <dbReference type="SAM" id="MobiDB-lite"/>
    </source>
</evidence>
<dbReference type="InterPro" id="IPR027413">
    <property type="entry name" value="GROEL-like_equatorial_sf"/>
</dbReference>
<dbReference type="OrthoDB" id="10037098at2759"/>
<sequence length="584" mass="63612">MLQSAMQQSAKISKLGFSSRHLSGLESNTTTQQIKNVPEKKVDCESESTISIGIINASSANKNESHIDSGNGFYPKVSLNLKNESGGTSDSKSTEITMKLGTNSNNESETNKNESKSAKWTLTLEQLAECLSHGAVDGMRQAAAVVDHQMKILFMKGAEAGSIQLDQVHTCALEGPLASNSCVVEGLVVMATTDSMPLVVETQQEGKRTLLIQGDVTPSYRQRGFKESVIAKSVLSTQEYMTSGEKDDNWLREVKDLLTQLGIQLLLVQGAVSESVQNWCGTHDIIVLSHVPYRVLAAIMSSAEVDQLTHLLLGTQDHVVHGVTVAPWSEDWLYRVTTGLVEQHVVVKHSGLSQTAILCHPAGSVVHLAEEQFWHCLRRLASVVQSGLVLPGGGETEAWCMQHLTQLADKERSNEQEYSGDDVYIPAVYQSLAKSFLRFKDIVSRNSFPTLCDPTAGDITESDASFSKFRQTIGSQCYVTASDIEDKTKNSDITENSDVTASDRDITTISDVTTTHSDVTGKSDVTNNSDVTLKLPVLDDCQSKVEAWRTALRTVCLLLQTDTYVMTGIDPCDGKVLAEFSGIL</sequence>
<dbReference type="Pfam" id="PF00118">
    <property type="entry name" value="Cpn60_TCP1"/>
    <property type="match status" value="1"/>
</dbReference>
<keyword evidence="2" id="KW-1185">Reference proteome</keyword>
<dbReference type="Gene3D" id="1.10.560.10">
    <property type="entry name" value="GroEL-like equatorial domain"/>
    <property type="match status" value="1"/>
</dbReference>
<dbReference type="PANTHER" id="PTHR46883">
    <property type="entry name" value="BARDET-BIEDL SYNDROME 12 PROTEIN"/>
    <property type="match status" value="1"/>
</dbReference>
<dbReference type="InterPro" id="IPR027409">
    <property type="entry name" value="GroEL-like_apical_dom_sf"/>
</dbReference>
<dbReference type="InParanoid" id="A0A1S3GZI3"/>
<dbReference type="InterPro" id="IPR042984">
    <property type="entry name" value="BBS12"/>
</dbReference>
<dbReference type="GO" id="GO:0051131">
    <property type="term" value="P:chaperone-mediated protein complex assembly"/>
    <property type="evidence" value="ECO:0007669"/>
    <property type="project" value="InterPro"/>
</dbReference>
<organism evidence="2 3">
    <name type="scientific">Lingula anatina</name>
    <name type="common">Brachiopod</name>
    <name type="synonym">Lingula unguis</name>
    <dbReference type="NCBI Taxonomy" id="7574"/>
    <lineage>
        <taxon>Eukaryota</taxon>
        <taxon>Metazoa</taxon>
        <taxon>Spiralia</taxon>
        <taxon>Lophotrochozoa</taxon>
        <taxon>Brachiopoda</taxon>
        <taxon>Linguliformea</taxon>
        <taxon>Lingulata</taxon>
        <taxon>Lingulida</taxon>
        <taxon>Linguloidea</taxon>
        <taxon>Lingulidae</taxon>
        <taxon>Lingula</taxon>
    </lineage>
</organism>
<dbReference type="GO" id="GO:0005524">
    <property type="term" value="F:ATP binding"/>
    <property type="evidence" value="ECO:0007669"/>
    <property type="project" value="InterPro"/>
</dbReference>
<dbReference type="PANTHER" id="PTHR46883:SF1">
    <property type="entry name" value="BARDET-BIEDL SYNDROME 12 PROTEIN"/>
    <property type="match status" value="1"/>
</dbReference>
<dbReference type="GeneID" id="106150728"/>
<evidence type="ECO:0000313" key="2">
    <source>
        <dbReference type="Proteomes" id="UP000085678"/>
    </source>
</evidence>
<dbReference type="RefSeq" id="XP_013379158.1">
    <property type="nucleotide sequence ID" value="XM_013523704.1"/>
</dbReference>